<keyword evidence="2" id="KW-1185">Reference proteome</keyword>
<reference evidence="1 2" key="1">
    <citation type="submission" date="2023-10" db="EMBL/GenBank/DDBJ databases">
        <title>Two novel species belonging to the OM43/NOR5 clade.</title>
        <authorList>
            <person name="Park M."/>
        </authorList>
    </citation>
    <scope>NUCLEOTIDE SEQUENCE [LARGE SCALE GENOMIC DNA]</scope>
    <source>
        <strain evidence="1 2">IMCC43200</strain>
    </source>
</reference>
<evidence type="ECO:0008006" key="3">
    <source>
        <dbReference type="Google" id="ProtNLM"/>
    </source>
</evidence>
<protein>
    <recommendedName>
        <fullName evidence="3">2-keto-4-pentenoate hydratase</fullName>
    </recommendedName>
</protein>
<organism evidence="1 2">
    <name type="scientific">Congregibacter variabilis</name>
    <dbReference type="NCBI Taxonomy" id="3081200"/>
    <lineage>
        <taxon>Bacteria</taxon>
        <taxon>Pseudomonadati</taxon>
        <taxon>Pseudomonadota</taxon>
        <taxon>Gammaproteobacteria</taxon>
        <taxon>Cellvibrionales</taxon>
        <taxon>Halieaceae</taxon>
        <taxon>Congregibacter</taxon>
    </lineage>
</organism>
<evidence type="ECO:0000313" key="1">
    <source>
        <dbReference type="EMBL" id="WOJ92241.1"/>
    </source>
</evidence>
<evidence type="ECO:0000313" key="2">
    <source>
        <dbReference type="Proteomes" id="UP001626537"/>
    </source>
</evidence>
<dbReference type="InterPro" id="IPR036663">
    <property type="entry name" value="Fumarylacetoacetase_C_sf"/>
</dbReference>
<dbReference type="PANTHER" id="PTHR30143">
    <property type="entry name" value="ACID HYDRATASE"/>
    <property type="match status" value="1"/>
</dbReference>
<dbReference type="PANTHER" id="PTHR30143:SF0">
    <property type="entry name" value="2-KETO-4-PENTENOATE HYDRATASE"/>
    <property type="match status" value="1"/>
</dbReference>
<dbReference type="Gene3D" id="3.90.850.10">
    <property type="entry name" value="Fumarylacetoacetase-like, C-terminal domain"/>
    <property type="match status" value="1"/>
</dbReference>
<dbReference type="EMBL" id="CP136864">
    <property type="protein sequence ID" value="WOJ92241.1"/>
    <property type="molecule type" value="Genomic_DNA"/>
</dbReference>
<sequence>MLCNEGVFVDANEEATTLNAISERLVSARLNARPLTGYPGDLPENLESAYSIQSLSISVWPDEISGWKVGGVPEAFQAKFGAERLSGPIFREATHSVGEGGTVSMSVFRGGFAAIEAEFIAEFAVSIGPGEIDQSEIDITDLLSTVYIGAETASSPMADINRLGPVAIISDFGNNAGLVIGPKVEDWRNRLAEQITIAVTVDGERVGTTVAAMKEGVFAAVSFLIELCAGRGIHIPAGTMVSCGALSGIHDVEVGALAQVHFDGLGTFGVQFTERRPAV</sequence>
<dbReference type="SUPFAM" id="SSF56529">
    <property type="entry name" value="FAH"/>
    <property type="match status" value="1"/>
</dbReference>
<dbReference type="Proteomes" id="UP001626537">
    <property type="component" value="Chromosome"/>
</dbReference>
<gene>
    <name evidence="1" type="ORF">R0135_10625</name>
</gene>
<dbReference type="InterPro" id="IPR050772">
    <property type="entry name" value="Hydratase-Decarb/MhpD_sf"/>
</dbReference>
<dbReference type="RefSeq" id="WP_407346823.1">
    <property type="nucleotide sequence ID" value="NZ_CP136864.1"/>
</dbReference>
<proteinExistence type="predicted"/>
<name>A0ABZ0HZN7_9GAMM</name>
<accession>A0ABZ0HZN7</accession>